<keyword evidence="2" id="KW-0677">Repeat</keyword>
<feature type="region of interest" description="Disordered" evidence="6">
    <location>
        <begin position="1044"/>
        <end position="1064"/>
    </location>
</feature>
<feature type="region of interest" description="Disordered" evidence="6">
    <location>
        <begin position="171"/>
        <end position="196"/>
    </location>
</feature>
<name>A0ABN8B494_CHISP</name>
<dbReference type="PROSITE" id="PS00028">
    <property type="entry name" value="ZINC_FINGER_C2H2_1"/>
    <property type="match status" value="7"/>
</dbReference>
<feature type="compositionally biased region" description="Polar residues" evidence="6">
    <location>
        <begin position="495"/>
        <end position="512"/>
    </location>
</feature>
<evidence type="ECO:0000259" key="7">
    <source>
        <dbReference type="PROSITE" id="PS50157"/>
    </source>
</evidence>
<dbReference type="Pfam" id="PF00096">
    <property type="entry name" value="zf-C2H2"/>
    <property type="match status" value="2"/>
</dbReference>
<feature type="region of interest" description="Disordered" evidence="6">
    <location>
        <begin position="552"/>
        <end position="685"/>
    </location>
</feature>
<evidence type="ECO:0000256" key="1">
    <source>
        <dbReference type="ARBA" id="ARBA00022723"/>
    </source>
</evidence>
<feature type="region of interest" description="Disordered" evidence="6">
    <location>
        <begin position="472"/>
        <end position="539"/>
    </location>
</feature>
<proteinExistence type="predicted"/>
<feature type="domain" description="C2H2-type" evidence="7">
    <location>
        <begin position="1014"/>
        <end position="1041"/>
    </location>
</feature>
<evidence type="ECO:0000256" key="3">
    <source>
        <dbReference type="ARBA" id="ARBA00022771"/>
    </source>
</evidence>
<dbReference type="InterPro" id="IPR022755">
    <property type="entry name" value="Znf_C2H2_jaz"/>
</dbReference>
<feature type="compositionally biased region" description="Low complexity" evidence="6">
    <location>
        <begin position="1044"/>
        <end position="1054"/>
    </location>
</feature>
<protein>
    <recommendedName>
        <fullName evidence="7">C2H2-type domain-containing protein</fullName>
    </recommendedName>
</protein>
<evidence type="ECO:0000256" key="6">
    <source>
        <dbReference type="SAM" id="MobiDB-lite"/>
    </source>
</evidence>
<dbReference type="Gene3D" id="3.30.160.60">
    <property type="entry name" value="Classic Zinc Finger"/>
    <property type="match status" value="5"/>
</dbReference>
<feature type="compositionally biased region" description="Polar residues" evidence="6">
    <location>
        <begin position="594"/>
        <end position="613"/>
    </location>
</feature>
<dbReference type="PANTHER" id="PTHR24409">
    <property type="entry name" value="ZINC FINGER PROTEIN 142"/>
    <property type="match status" value="1"/>
</dbReference>
<feature type="domain" description="C2H2-type" evidence="7">
    <location>
        <begin position="445"/>
        <end position="474"/>
    </location>
</feature>
<evidence type="ECO:0000256" key="2">
    <source>
        <dbReference type="ARBA" id="ARBA00022737"/>
    </source>
</evidence>
<keyword evidence="9" id="KW-1185">Reference proteome</keyword>
<feature type="domain" description="C2H2-type" evidence="7">
    <location>
        <begin position="958"/>
        <end position="985"/>
    </location>
</feature>
<feature type="compositionally biased region" description="Low complexity" evidence="6">
    <location>
        <begin position="218"/>
        <end position="230"/>
    </location>
</feature>
<feature type="compositionally biased region" description="Basic and acidic residues" evidence="6">
    <location>
        <begin position="517"/>
        <end position="526"/>
    </location>
</feature>
<dbReference type="PROSITE" id="PS50157">
    <property type="entry name" value="ZINC_FINGER_C2H2_2"/>
    <property type="match status" value="5"/>
</dbReference>
<feature type="compositionally biased region" description="Polar residues" evidence="6">
    <location>
        <begin position="171"/>
        <end position="188"/>
    </location>
</feature>
<evidence type="ECO:0000256" key="5">
    <source>
        <dbReference type="PROSITE-ProRule" id="PRU00042"/>
    </source>
</evidence>
<organism evidence="8 9">
    <name type="scientific">Chilo suppressalis</name>
    <name type="common">Asiatic rice borer moth</name>
    <dbReference type="NCBI Taxonomy" id="168631"/>
    <lineage>
        <taxon>Eukaryota</taxon>
        <taxon>Metazoa</taxon>
        <taxon>Ecdysozoa</taxon>
        <taxon>Arthropoda</taxon>
        <taxon>Hexapoda</taxon>
        <taxon>Insecta</taxon>
        <taxon>Pterygota</taxon>
        <taxon>Neoptera</taxon>
        <taxon>Endopterygota</taxon>
        <taxon>Lepidoptera</taxon>
        <taxon>Glossata</taxon>
        <taxon>Ditrysia</taxon>
        <taxon>Pyraloidea</taxon>
        <taxon>Crambidae</taxon>
        <taxon>Crambinae</taxon>
        <taxon>Chilo</taxon>
    </lineage>
</organism>
<dbReference type="Pfam" id="PF12171">
    <property type="entry name" value="zf-C2H2_jaz"/>
    <property type="match status" value="1"/>
</dbReference>
<keyword evidence="1" id="KW-0479">Metal-binding</keyword>
<feature type="region of interest" description="Disordered" evidence="6">
    <location>
        <begin position="880"/>
        <end position="921"/>
    </location>
</feature>
<sequence>MANSNAVSSTLPSRDYHCKVCDLYLDTVDSLEVHLQYHKENLYVKWGTQNIQNDSENNNGAKVKNETTVSAPADSSDSMITKPSPEFQQRATPETSAQFPHPATPQSYHSAPSPYQNPDQTNFSPGAQFGNNYSHSGFTQNQHSEQINWEQSQYSQEYHKSTRFHPYNMQERVSQVSSSSPLYGQPLNQPTPSPSPNQCDKCGFVCDSAVQLNEHCNSAHAGSSSASGSAPLPFQQFQGKQYNNSGYPNDNVKIKEEHEESSDILDLDSQKVVYQGNEGEQPNTSYEETAQTGREVNTRTVPMMPWETQKLYSNPQVNGEVSLFKDQKMFAEQKPPYPTEAKMFHPDQKFAYAQEKFHPGHHEQKPFMHVEQKIYPGVQMPPLTDFAGMSAANPDMKPPYRPYDSPAAPQITSTQPANPTSSTLPSIGGKGANWKSNEARRPKTYNCTACNKWFTSSGHLKRHYNTTLHKNAVRSSGQPDPATMPISSHHHPSRDSLQARAQQQSVDSNTQSPVPPEDGRSVDDSSLHSPYSAQNFDRSHRVATMQSKSPYTHLQQGNLDNNFSNNPLANHPLQHQVGSHPLNIGSQPPGIGNPNDSSQHGNKGIGISTTGNPPNGEAGPSVTQNHHMRGLLSVSTSNISTPPLTQNTPALTAHTLPPFSHLGVNPYNPRSTDPLGPSVPDPTHTPLYLGQNFQQTIAPSYPNGMAPHVMDMAINNLPIASPATFGEATPEEVEVMEHETSSEPAGGRLPSFTQLQTQSFSVYVSNYISQPNVGGQILADESTAGYIIVDPVHSPFQYNNLEIGGQNVDYEYSFSPRSTVKDNVVSYSPEHVKVYPNNYAIGGKTIKQEDEYEYITGQGYSGQVIFKIEDIMDYANKENYGSQMKSPASPESAKVENENRGSPAVTSTVSTPLAERNQVKPKAAPSTVHKCYECDKVFNKACYLTQHNKTFHSGAKPFKCDRCGKRFSDDVSYEGHYLKHTDNKPFKCNECPKSFNHKPDLRRHMCLHSGCKPFACDHCGKGFIRKDHMVKHFDTHIKKNLRSSSSVTSTTTTSPPGALQVVLN</sequence>
<dbReference type="SMART" id="SM00355">
    <property type="entry name" value="ZnF_C2H2"/>
    <property type="match status" value="7"/>
</dbReference>
<dbReference type="EMBL" id="OU963895">
    <property type="protein sequence ID" value="CAH0401880.1"/>
    <property type="molecule type" value="Genomic_DNA"/>
</dbReference>
<evidence type="ECO:0000313" key="9">
    <source>
        <dbReference type="Proteomes" id="UP001153292"/>
    </source>
</evidence>
<dbReference type="InterPro" id="IPR036236">
    <property type="entry name" value="Znf_C2H2_sf"/>
</dbReference>
<dbReference type="InterPro" id="IPR013087">
    <property type="entry name" value="Znf_C2H2_type"/>
</dbReference>
<evidence type="ECO:0000256" key="4">
    <source>
        <dbReference type="ARBA" id="ARBA00022833"/>
    </source>
</evidence>
<keyword evidence="3 5" id="KW-0863">Zinc-finger</keyword>
<feature type="compositionally biased region" description="Polar residues" evidence="6">
    <location>
        <begin position="235"/>
        <end position="248"/>
    </location>
</feature>
<keyword evidence="4" id="KW-0862">Zinc</keyword>
<feature type="compositionally biased region" description="Polar residues" evidence="6">
    <location>
        <begin position="527"/>
        <end position="536"/>
    </location>
</feature>
<feature type="compositionally biased region" description="Polar residues" evidence="6">
    <location>
        <begin position="410"/>
        <end position="425"/>
    </location>
</feature>
<dbReference type="SUPFAM" id="SSF57667">
    <property type="entry name" value="beta-beta-alpha zinc fingers"/>
    <property type="match status" value="4"/>
</dbReference>
<dbReference type="PANTHER" id="PTHR24409:SF295">
    <property type="entry name" value="AZ2-RELATED"/>
    <property type="match status" value="1"/>
</dbReference>
<feature type="domain" description="C2H2-type" evidence="7">
    <location>
        <begin position="929"/>
        <end position="957"/>
    </location>
</feature>
<evidence type="ECO:0000313" key="8">
    <source>
        <dbReference type="EMBL" id="CAH0401880.1"/>
    </source>
</evidence>
<reference evidence="8" key="1">
    <citation type="submission" date="2021-12" db="EMBL/GenBank/DDBJ databases">
        <authorList>
            <person name="King R."/>
        </authorList>
    </citation>
    <scope>NUCLEOTIDE SEQUENCE</scope>
</reference>
<feature type="compositionally biased region" description="Polar residues" evidence="6">
    <location>
        <begin position="552"/>
        <end position="568"/>
    </location>
</feature>
<dbReference type="Proteomes" id="UP001153292">
    <property type="component" value="Chromosome 2"/>
</dbReference>
<accession>A0ABN8B494</accession>
<feature type="region of interest" description="Disordered" evidence="6">
    <location>
        <begin position="396"/>
        <end position="437"/>
    </location>
</feature>
<feature type="region of interest" description="Disordered" evidence="6">
    <location>
        <begin position="218"/>
        <end position="251"/>
    </location>
</feature>
<feature type="region of interest" description="Disordered" evidence="6">
    <location>
        <begin position="51"/>
        <end position="144"/>
    </location>
</feature>
<gene>
    <name evidence="8" type="ORF">CHILSU_LOCUS5116</name>
</gene>
<feature type="compositionally biased region" description="Polar residues" evidence="6">
    <location>
        <begin position="633"/>
        <end position="650"/>
    </location>
</feature>
<feature type="domain" description="C2H2-type" evidence="7">
    <location>
        <begin position="986"/>
        <end position="1013"/>
    </location>
</feature>